<keyword evidence="2" id="KW-1185">Reference proteome</keyword>
<gene>
    <name evidence="1" type="ORF">BDV27DRAFT_122038</name>
</gene>
<dbReference type="GeneID" id="43649968"/>
<dbReference type="EMBL" id="ML737582">
    <property type="protein sequence ID" value="KAE8368615.1"/>
    <property type="molecule type" value="Genomic_DNA"/>
</dbReference>
<name>A0A5N7AFX6_9EURO</name>
<dbReference type="AlphaFoldDB" id="A0A5N7AFX6"/>
<protein>
    <submittedName>
        <fullName evidence="1">Uncharacterized protein</fullName>
    </submittedName>
</protein>
<dbReference type="Proteomes" id="UP000326268">
    <property type="component" value="Unassembled WGS sequence"/>
</dbReference>
<evidence type="ECO:0000313" key="2">
    <source>
        <dbReference type="Proteomes" id="UP000326268"/>
    </source>
</evidence>
<organism evidence="1 2">
    <name type="scientific">Aspergillus caelatus</name>
    <dbReference type="NCBI Taxonomy" id="61420"/>
    <lineage>
        <taxon>Eukaryota</taxon>
        <taxon>Fungi</taxon>
        <taxon>Dikarya</taxon>
        <taxon>Ascomycota</taxon>
        <taxon>Pezizomycotina</taxon>
        <taxon>Eurotiomycetes</taxon>
        <taxon>Eurotiomycetidae</taxon>
        <taxon>Eurotiales</taxon>
        <taxon>Aspergillaceae</taxon>
        <taxon>Aspergillus</taxon>
        <taxon>Aspergillus subgen. Circumdati</taxon>
    </lineage>
</organism>
<proteinExistence type="predicted"/>
<dbReference type="RefSeq" id="XP_031931696.1">
    <property type="nucleotide sequence ID" value="XM_032065522.1"/>
</dbReference>
<reference evidence="1 2" key="1">
    <citation type="submission" date="2019-04" db="EMBL/GenBank/DDBJ databases">
        <title>Friends and foes A comparative genomics studyof 23 Aspergillus species from section Flavi.</title>
        <authorList>
            <consortium name="DOE Joint Genome Institute"/>
            <person name="Kjaerbolling I."/>
            <person name="Vesth T."/>
            <person name="Frisvad J.C."/>
            <person name="Nybo J.L."/>
            <person name="Theobald S."/>
            <person name="Kildgaard S."/>
            <person name="Isbrandt T."/>
            <person name="Kuo A."/>
            <person name="Sato A."/>
            <person name="Lyhne E.K."/>
            <person name="Kogle M.E."/>
            <person name="Wiebenga A."/>
            <person name="Kun R.S."/>
            <person name="Lubbers R.J."/>
            <person name="Makela M.R."/>
            <person name="Barry K."/>
            <person name="Chovatia M."/>
            <person name="Clum A."/>
            <person name="Daum C."/>
            <person name="Haridas S."/>
            <person name="He G."/>
            <person name="LaButti K."/>
            <person name="Lipzen A."/>
            <person name="Mondo S."/>
            <person name="Riley R."/>
            <person name="Salamov A."/>
            <person name="Simmons B.A."/>
            <person name="Magnuson J.K."/>
            <person name="Henrissat B."/>
            <person name="Mortensen U.H."/>
            <person name="Larsen T.O."/>
            <person name="Devries R.P."/>
            <person name="Grigoriev I.V."/>
            <person name="Machida M."/>
            <person name="Baker S.E."/>
            <person name="Andersen M.R."/>
        </authorList>
    </citation>
    <scope>NUCLEOTIDE SEQUENCE [LARGE SCALE GENOMIC DNA]</scope>
    <source>
        <strain evidence="1 2">CBS 763.97</strain>
    </source>
</reference>
<evidence type="ECO:0000313" key="1">
    <source>
        <dbReference type="EMBL" id="KAE8368615.1"/>
    </source>
</evidence>
<sequence length="110" mass="11732">MFIEEDAIGVIVSYPWSARQVNAITVQSGHIGTGSSAYPPNLTPPSKEKHGLRARAASHLCHKVLMALETLAKAEFNSPICVAIHSILVAAMRTGDRGPGNCHWTSATPD</sequence>
<accession>A0A5N7AFX6</accession>